<gene>
    <name evidence="10" type="ORF">ANN_00077</name>
</gene>
<evidence type="ECO:0000313" key="10">
    <source>
        <dbReference type="EMBL" id="KAJ4448687.1"/>
    </source>
</evidence>
<name>A0ABQ8TRL5_PERAM</name>
<evidence type="ECO:0000256" key="1">
    <source>
        <dbReference type="ARBA" id="ARBA00004123"/>
    </source>
</evidence>
<dbReference type="InterPro" id="IPR036236">
    <property type="entry name" value="Znf_C2H2_sf"/>
</dbReference>
<evidence type="ECO:0000256" key="3">
    <source>
        <dbReference type="ARBA" id="ARBA00022737"/>
    </source>
</evidence>
<dbReference type="SUPFAM" id="SSF57667">
    <property type="entry name" value="beta-beta-alpha zinc fingers"/>
    <property type="match status" value="1"/>
</dbReference>
<evidence type="ECO:0000313" key="11">
    <source>
        <dbReference type="Proteomes" id="UP001148838"/>
    </source>
</evidence>
<evidence type="ECO:0000256" key="4">
    <source>
        <dbReference type="ARBA" id="ARBA00022771"/>
    </source>
</evidence>
<keyword evidence="3" id="KW-0677">Repeat</keyword>
<keyword evidence="5" id="KW-0862">Zinc</keyword>
<evidence type="ECO:0000259" key="9">
    <source>
        <dbReference type="PROSITE" id="PS50157"/>
    </source>
</evidence>
<keyword evidence="6" id="KW-0238">DNA-binding</keyword>
<comment type="caution">
    <text evidence="10">The sequence shown here is derived from an EMBL/GenBank/DDBJ whole genome shotgun (WGS) entry which is preliminary data.</text>
</comment>
<keyword evidence="7" id="KW-0539">Nucleus</keyword>
<accession>A0ABQ8TRL5</accession>
<dbReference type="Pfam" id="PF00096">
    <property type="entry name" value="zf-C2H2"/>
    <property type="match status" value="2"/>
</dbReference>
<comment type="subcellular location">
    <subcellularLocation>
        <location evidence="1">Nucleus</location>
    </subcellularLocation>
</comment>
<feature type="domain" description="C2H2-type" evidence="9">
    <location>
        <begin position="89"/>
        <end position="117"/>
    </location>
</feature>
<dbReference type="PANTHER" id="PTHR16515">
    <property type="entry name" value="PR DOMAIN ZINC FINGER PROTEIN"/>
    <property type="match status" value="1"/>
</dbReference>
<dbReference type="Proteomes" id="UP001148838">
    <property type="component" value="Unassembled WGS sequence"/>
</dbReference>
<dbReference type="PANTHER" id="PTHR16515:SF49">
    <property type="entry name" value="GASTRULA ZINC FINGER PROTEIN XLCGF49.1-LIKE-RELATED"/>
    <property type="match status" value="1"/>
</dbReference>
<keyword evidence="11" id="KW-1185">Reference proteome</keyword>
<organism evidence="10 11">
    <name type="scientific">Periplaneta americana</name>
    <name type="common">American cockroach</name>
    <name type="synonym">Blatta americana</name>
    <dbReference type="NCBI Taxonomy" id="6978"/>
    <lineage>
        <taxon>Eukaryota</taxon>
        <taxon>Metazoa</taxon>
        <taxon>Ecdysozoa</taxon>
        <taxon>Arthropoda</taxon>
        <taxon>Hexapoda</taxon>
        <taxon>Insecta</taxon>
        <taxon>Pterygota</taxon>
        <taxon>Neoptera</taxon>
        <taxon>Polyneoptera</taxon>
        <taxon>Dictyoptera</taxon>
        <taxon>Blattodea</taxon>
        <taxon>Blattoidea</taxon>
        <taxon>Blattidae</taxon>
        <taxon>Blattinae</taxon>
        <taxon>Periplaneta</taxon>
    </lineage>
</organism>
<keyword evidence="4 8" id="KW-0863">Zinc-finger</keyword>
<dbReference type="InterPro" id="IPR013087">
    <property type="entry name" value="Znf_C2H2_type"/>
</dbReference>
<dbReference type="PROSITE" id="PS00028">
    <property type="entry name" value="ZINC_FINGER_C2H2_1"/>
    <property type="match status" value="1"/>
</dbReference>
<dbReference type="EMBL" id="JAJSOF020000003">
    <property type="protein sequence ID" value="KAJ4448687.1"/>
    <property type="molecule type" value="Genomic_DNA"/>
</dbReference>
<dbReference type="Gene3D" id="3.30.160.60">
    <property type="entry name" value="Classic Zinc Finger"/>
    <property type="match status" value="1"/>
</dbReference>
<dbReference type="PROSITE" id="PS50157">
    <property type="entry name" value="ZINC_FINGER_C2H2_2"/>
    <property type="match status" value="2"/>
</dbReference>
<reference evidence="10 11" key="1">
    <citation type="journal article" date="2022" name="Allergy">
        <title>Genome assembly and annotation of Periplaneta americana reveal a comprehensive cockroach allergen profile.</title>
        <authorList>
            <person name="Wang L."/>
            <person name="Xiong Q."/>
            <person name="Saelim N."/>
            <person name="Wang L."/>
            <person name="Nong W."/>
            <person name="Wan A.T."/>
            <person name="Shi M."/>
            <person name="Liu X."/>
            <person name="Cao Q."/>
            <person name="Hui J.H.L."/>
            <person name="Sookrung N."/>
            <person name="Leung T.F."/>
            <person name="Tungtrongchitr A."/>
            <person name="Tsui S.K.W."/>
        </authorList>
    </citation>
    <scope>NUCLEOTIDE SEQUENCE [LARGE SCALE GENOMIC DNA]</scope>
    <source>
        <strain evidence="10">PWHHKU_190912</strain>
    </source>
</reference>
<evidence type="ECO:0000256" key="2">
    <source>
        <dbReference type="ARBA" id="ARBA00022723"/>
    </source>
</evidence>
<dbReference type="InterPro" id="IPR050331">
    <property type="entry name" value="Zinc_finger"/>
</dbReference>
<evidence type="ECO:0000256" key="6">
    <source>
        <dbReference type="ARBA" id="ARBA00023125"/>
    </source>
</evidence>
<evidence type="ECO:0000256" key="5">
    <source>
        <dbReference type="ARBA" id="ARBA00022833"/>
    </source>
</evidence>
<keyword evidence="2" id="KW-0479">Metal-binding</keyword>
<proteinExistence type="predicted"/>
<evidence type="ECO:0000256" key="7">
    <source>
        <dbReference type="ARBA" id="ARBA00023242"/>
    </source>
</evidence>
<protein>
    <recommendedName>
        <fullName evidence="9">C2H2-type domain-containing protein</fullName>
    </recommendedName>
</protein>
<dbReference type="SMART" id="SM00355">
    <property type="entry name" value="ZnF_C2H2"/>
    <property type="match status" value="2"/>
</dbReference>
<sequence length="117" mass="14060">MKFRQQPLTVVLREDGKYSKEKSDTDSAQAEEKVICLKCRQEFSSAAYLTYHLKMHERGRVYVCEICDKGFPRKYLFDRHYLKCAWDPMHCATCDRAFFCRQHLIKHCRKCKQQNEK</sequence>
<feature type="domain" description="C2H2-type" evidence="9">
    <location>
        <begin position="34"/>
        <end position="61"/>
    </location>
</feature>
<evidence type="ECO:0000256" key="8">
    <source>
        <dbReference type="PROSITE-ProRule" id="PRU00042"/>
    </source>
</evidence>